<sequence length="113" mass="12965">ALEEPIKSDRIIVAPLGGEVNFYCNFSLWMDVLQVTWQKRNGSSFQNMATYSTTRGLKLIGPFQKKMYFTIATPKASAITLQNLTFEDDSYYRCIFNVFPRGSFSKEICLNIQ</sequence>
<evidence type="ECO:0000256" key="8">
    <source>
        <dbReference type="ARBA" id="ARBA00023319"/>
    </source>
</evidence>
<evidence type="ECO:0000256" key="7">
    <source>
        <dbReference type="ARBA" id="ARBA00023180"/>
    </source>
</evidence>
<keyword evidence="5" id="KW-0472">Membrane</keyword>
<gene>
    <name evidence="10" type="primary">Nectin1_0</name>
    <name evidence="10" type="ORF">CLIRUF_R00518</name>
</gene>
<keyword evidence="11" id="KW-1185">Reference proteome</keyword>
<dbReference type="InterPro" id="IPR013783">
    <property type="entry name" value="Ig-like_fold"/>
</dbReference>
<comment type="caution">
    <text evidence="10">The sequence shown here is derived from an EMBL/GenBank/DDBJ whole genome shotgun (WGS) entry which is preliminary data.</text>
</comment>
<dbReference type="InterPro" id="IPR007110">
    <property type="entry name" value="Ig-like_dom"/>
</dbReference>
<dbReference type="GO" id="GO:0034113">
    <property type="term" value="P:heterotypic cell-cell adhesion"/>
    <property type="evidence" value="ECO:0007669"/>
    <property type="project" value="TreeGrafter"/>
</dbReference>
<feature type="non-terminal residue" evidence="10">
    <location>
        <position position="113"/>
    </location>
</feature>
<dbReference type="PANTHER" id="PTHR46841">
    <property type="entry name" value="OX-2 MEMBRANE GLYCOPROTEIN"/>
    <property type="match status" value="1"/>
</dbReference>
<evidence type="ECO:0000256" key="1">
    <source>
        <dbReference type="ARBA" id="ARBA00004167"/>
    </source>
</evidence>
<evidence type="ECO:0000256" key="3">
    <source>
        <dbReference type="ARBA" id="ARBA00022729"/>
    </source>
</evidence>
<evidence type="ECO:0000259" key="9">
    <source>
        <dbReference type="PROSITE" id="PS50835"/>
    </source>
</evidence>
<dbReference type="GO" id="GO:0016020">
    <property type="term" value="C:membrane"/>
    <property type="evidence" value="ECO:0007669"/>
    <property type="project" value="UniProtKB-SubCell"/>
</dbReference>
<evidence type="ECO:0000256" key="2">
    <source>
        <dbReference type="ARBA" id="ARBA00022692"/>
    </source>
</evidence>
<dbReference type="InterPro" id="IPR013106">
    <property type="entry name" value="Ig_V-set"/>
</dbReference>
<organism evidence="10 11">
    <name type="scientific">Climacteris rufus</name>
    <name type="common">rufous treecreeper</name>
    <dbReference type="NCBI Taxonomy" id="47695"/>
    <lineage>
        <taxon>Eukaryota</taxon>
        <taxon>Metazoa</taxon>
        <taxon>Chordata</taxon>
        <taxon>Craniata</taxon>
        <taxon>Vertebrata</taxon>
        <taxon>Euteleostomi</taxon>
        <taxon>Archelosauria</taxon>
        <taxon>Archosauria</taxon>
        <taxon>Dinosauria</taxon>
        <taxon>Saurischia</taxon>
        <taxon>Theropoda</taxon>
        <taxon>Coelurosauria</taxon>
        <taxon>Aves</taxon>
        <taxon>Neognathae</taxon>
        <taxon>Neoaves</taxon>
        <taxon>Telluraves</taxon>
        <taxon>Australaves</taxon>
        <taxon>Passeriformes</taxon>
        <taxon>Climacteridae</taxon>
        <taxon>Climacteris</taxon>
    </lineage>
</organism>
<reference evidence="10 11" key="1">
    <citation type="submission" date="2019-09" db="EMBL/GenBank/DDBJ databases">
        <title>Bird 10,000 Genomes (B10K) Project - Family phase.</title>
        <authorList>
            <person name="Zhang G."/>
        </authorList>
    </citation>
    <scope>NUCLEOTIDE SEQUENCE [LARGE SCALE GENOMIC DNA]</scope>
    <source>
        <strain evidence="10">B10K-DU-029-53</strain>
    </source>
</reference>
<dbReference type="GO" id="GO:0009986">
    <property type="term" value="C:cell surface"/>
    <property type="evidence" value="ECO:0007669"/>
    <property type="project" value="TreeGrafter"/>
</dbReference>
<dbReference type="SUPFAM" id="SSF48726">
    <property type="entry name" value="Immunoglobulin"/>
    <property type="match status" value="1"/>
</dbReference>
<comment type="subcellular location">
    <subcellularLocation>
        <location evidence="1">Membrane</location>
        <topology evidence="1">Single-pass membrane protein</topology>
    </subcellularLocation>
</comment>
<dbReference type="GO" id="GO:0098632">
    <property type="term" value="F:cell-cell adhesion mediator activity"/>
    <property type="evidence" value="ECO:0007669"/>
    <property type="project" value="InterPro"/>
</dbReference>
<keyword evidence="3" id="KW-0732">Signal</keyword>
<dbReference type="SMART" id="SM00409">
    <property type="entry name" value="IG"/>
    <property type="match status" value="1"/>
</dbReference>
<dbReference type="Proteomes" id="UP000580879">
    <property type="component" value="Unassembled WGS sequence"/>
</dbReference>
<dbReference type="InterPro" id="IPR003599">
    <property type="entry name" value="Ig_sub"/>
</dbReference>
<dbReference type="InterPro" id="IPR047164">
    <property type="entry name" value="OX2G-like"/>
</dbReference>
<dbReference type="PANTHER" id="PTHR46841:SF10">
    <property type="entry name" value="CD200 MOLECULE LIKE 1-RELATED"/>
    <property type="match status" value="1"/>
</dbReference>
<keyword evidence="8" id="KW-0393">Immunoglobulin domain</keyword>
<keyword evidence="7" id="KW-0325">Glycoprotein</keyword>
<keyword evidence="4" id="KW-1133">Transmembrane helix</keyword>
<dbReference type="Pfam" id="PF07686">
    <property type="entry name" value="V-set"/>
    <property type="match status" value="1"/>
</dbReference>
<dbReference type="InterPro" id="IPR036179">
    <property type="entry name" value="Ig-like_dom_sf"/>
</dbReference>
<feature type="non-terminal residue" evidence="10">
    <location>
        <position position="1"/>
    </location>
</feature>
<evidence type="ECO:0000313" key="11">
    <source>
        <dbReference type="Proteomes" id="UP000580879"/>
    </source>
</evidence>
<protein>
    <submittedName>
        <fullName evidence="10">NECT1 protein</fullName>
    </submittedName>
</protein>
<dbReference type="Gene3D" id="2.60.40.10">
    <property type="entry name" value="Immunoglobulins"/>
    <property type="match status" value="1"/>
</dbReference>
<dbReference type="OrthoDB" id="9422141at2759"/>
<evidence type="ECO:0000313" key="10">
    <source>
        <dbReference type="EMBL" id="NWW70698.1"/>
    </source>
</evidence>
<evidence type="ECO:0000256" key="4">
    <source>
        <dbReference type="ARBA" id="ARBA00022989"/>
    </source>
</evidence>
<evidence type="ECO:0000256" key="6">
    <source>
        <dbReference type="ARBA" id="ARBA00023157"/>
    </source>
</evidence>
<dbReference type="PROSITE" id="PS50835">
    <property type="entry name" value="IG_LIKE"/>
    <property type="match status" value="1"/>
</dbReference>
<evidence type="ECO:0000256" key="5">
    <source>
        <dbReference type="ARBA" id="ARBA00023136"/>
    </source>
</evidence>
<dbReference type="EMBL" id="VZRZ01000902">
    <property type="protein sequence ID" value="NWW70698.1"/>
    <property type="molecule type" value="Genomic_DNA"/>
</dbReference>
<dbReference type="GO" id="GO:0043025">
    <property type="term" value="C:neuronal cell body"/>
    <property type="evidence" value="ECO:0007669"/>
    <property type="project" value="TreeGrafter"/>
</dbReference>
<proteinExistence type="predicted"/>
<accession>A0A7K6QAQ4</accession>
<dbReference type="GO" id="GO:0030424">
    <property type="term" value="C:axon"/>
    <property type="evidence" value="ECO:0007669"/>
    <property type="project" value="TreeGrafter"/>
</dbReference>
<dbReference type="GO" id="GO:0150079">
    <property type="term" value="P:negative regulation of neuroinflammatory response"/>
    <property type="evidence" value="ECO:0007669"/>
    <property type="project" value="TreeGrafter"/>
</dbReference>
<keyword evidence="2" id="KW-0812">Transmembrane</keyword>
<name>A0A7K6QAQ4_9PASS</name>
<feature type="domain" description="Ig-like" evidence="9">
    <location>
        <begin position="5"/>
        <end position="94"/>
    </location>
</feature>
<dbReference type="AlphaFoldDB" id="A0A7K6QAQ4"/>
<keyword evidence="6" id="KW-1015">Disulfide bond</keyword>